<dbReference type="PRINTS" id="PR01729">
    <property type="entry name" value="SURFACELAYER"/>
</dbReference>
<evidence type="ECO:0000313" key="2">
    <source>
        <dbReference type="EMBL" id="ALI51750.1"/>
    </source>
</evidence>
<organism evidence="3 5">
    <name type="scientific">Lactobacillus helveticus</name>
    <name type="common">Lactobacillus suntoryeus</name>
    <dbReference type="NCBI Taxonomy" id="1587"/>
    <lineage>
        <taxon>Bacteria</taxon>
        <taxon>Bacillati</taxon>
        <taxon>Bacillota</taxon>
        <taxon>Bacilli</taxon>
        <taxon>Lactobacillales</taxon>
        <taxon>Lactobacillaceae</taxon>
        <taxon>Lactobacillus</taxon>
    </lineage>
</organism>
<reference evidence="3" key="2">
    <citation type="submission" date="2019-09" db="EMBL/GenBank/DDBJ databases">
        <title>Comparative genomic analysis of Lactobacillus helveticus.</title>
        <authorList>
            <person name="Zhang H."/>
            <person name="Chen Y."/>
            <person name="Zhong Z."/>
        </authorList>
    </citation>
    <scope>NUCLEOTIDE SEQUENCE</scope>
    <source>
        <strain evidence="3">IMAU50013</strain>
    </source>
</reference>
<dbReference type="GO" id="GO:0009274">
    <property type="term" value="C:peptidoglycan-based cell wall"/>
    <property type="evidence" value="ECO:0007669"/>
    <property type="project" value="InterPro"/>
</dbReference>
<dbReference type="AlphaFoldDB" id="A0A9Q5G5T7"/>
<dbReference type="Proteomes" id="UP000601587">
    <property type="component" value="Unassembled WGS sequence"/>
</dbReference>
<protein>
    <submittedName>
        <fullName evidence="3">S-layer protein</fullName>
    </submittedName>
</protein>
<feature type="domain" description="S-layer protein C-terminal" evidence="1">
    <location>
        <begin position="88"/>
        <end position="153"/>
    </location>
</feature>
<dbReference type="RefSeq" id="WP_041809287.1">
    <property type="nucleotide sequence ID" value="NZ_CP012381.1"/>
</dbReference>
<dbReference type="Pfam" id="PF03217">
    <property type="entry name" value="SlpA"/>
    <property type="match status" value="1"/>
</dbReference>
<dbReference type="InterPro" id="IPR004903">
    <property type="entry name" value="S-layer_prot"/>
</dbReference>
<evidence type="ECO:0000313" key="4">
    <source>
        <dbReference type="Proteomes" id="UP000063930"/>
    </source>
</evidence>
<dbReference type="EMBL" id="WCGB01000011">
    <property type="protein sequence ID" value="NRN91264.1"/>
    <property type="molecule type" value="Genomic_DNA"/>
</dbReference>
<proteinExistence type="predicted"/>
<dbReference type="GO" id="GO:0030115">
    <property type="term" value="C:S-layer"/>
    <property type="evidence" value="ECO:0007669"/>
    <property type="project" value="InterPro"/>
</dbReference>
<evidence type="ECO:0000313" key="5">
    <source>
        <dbReference type="Proteomes" id="UP000601587"/>
    </source>
</evidence>
<evidence type="ECO:0000313" key="3">
    <source>
        <dbReference type="EMBL" id="NRN91264.1"/>
    </source>
</evidence>
<dbReference type="Proteomes" id="UP000063930">
    <property type="component" value="Chromosome"/>
</dbReference>
<name>A0A9Q5G5T7_LACHE</name>
<evidence type="ECO:0000259" key="1">
    <source>
        <dbReference type="Pfam" id="PF03217"/>
    </source>
</evidence>
<accession>A0A9Q5G5T7</accession>
<gene>
    <name evidence="2" type="ORF">ALV80_00345</name>
    <name evidence="3" type="ORF">IMAU50013_00791</name>
</gene>
<reference evidence="2 4" key="1">
    <citation type="submission" date="2015-08" db="EMBL/GenBank/DDBJ databases">
        <title>Complete genome sequence of Lactobacillus helveticus CAUH18, a probiotic strain originated from koumiss.</title>
        <authorList>
            <person name="Yang Y."/>
            <person name="Hao Y."/>
        </authorList>
    </citation>
    <scope>NUCLEOTIDE SEQUENCE [LARGE SCALE GENOMIC DNA]</scope>
    <source>
        <strain evidence="2 4">CAUH18</strain>
    </source>
</reference>
<dbReference type="GO" id="GO:0005199">
    <property type="term" value="F:structural constituent of cell wall"/>
    <property type="evidence" value="ECO:0007669"/>
    <property type="project" value="InterPro"/>
</dbReference>
<dbReference type="EMBL" id="CP012381">
    <property type="protein sequence ID" value="ALI51750.1"/>
    <property type="molecule type" value="Genomic_DNA"/>
</dbReference>
<dbReference type="InterPro" id="IPR024968">
    <property type="entry name" value="SlpA_C_lactobacillus"/>
</dbReference>
<sequence length="373" mass="42419">MKRKIMLISTVALMTVVPMIVTSTNEVRATVNSAKKTVMHTAIAYDRDDNSTGRKYYAYDVVTVDPKKVTIDGNLYYKVFGKNQYLKATNIDGVTRRITHNAYIYRSSNRRTSFNGKWKLYRGQTVTTYGGSYKFKNGKRYFRVGGPHKQYIKSYNLGPVINTNTAASTDSGEETTVTVKYAYNVNIYDNQGRVIKKNIPKGTKFVVDRLEKTSFADQFIPEWASDGFYRIKGTTHWLVAVLVKADKKLPLRDPQREENLNKYAYITFSKDTNVYNADGTIQNHNGQKIVKQMGQFKVDKLMYIWVPSEKKANLFYHLVGTKFYATNTGTSFFDKIDVGHDAYVKADDVKFVNGVQLTPLNTAAEAQVAAQKK</sequence>